<feature type="region of interest" description="Disordered" evidence="1">
    <location>
        <begin position="31"/>
        <end position="54"/>
    </location>
</feature>
<reference evidence="2 3" key="2">
    <citation type="submission" date="2018-11" db="EMBL/GenBank/DDBJ databases">
        <authorList>
            <consortium name="Pathogen Informatics"/>
        </authorList>
    </citation>
    <scope>NUCLEOTIDE SEQUENCE [LARGE SCALE GENOMIC DNA]</scope>
</reference>
<proteinExistence type="predicted"/>
<gene>
    <name evidence="2" type="ORF">SBAD_LOCUS8990</name>
</gene>
<accession>A0A183IZE2</accession>
<evidence type="ECO:0000313" key="2">
    <source>
        <dbReference type="EMBL" id="VDP20493.1"/>
    </source>
</evidence>
<reference evidence="4" key="1">
    <citation type="submission" date="2016-06" db="UniProtKB">
        <authorList>
            <consortium name="WormBaseParasite"/>
        </authorList>
    </citation>
    <scope>IDENTIFICATION</scope>
</reference>
<name>A0A183IZE2_9BILA</name>
<dbReference type="AlphaFoldDB" id="A0A183IZE2"/>
<dbReference type="Proteomes" id="UP000270296">
    <property type="component" value="Unassembled WGS sequence"/>
</dbReference>
<feature type="compositionally biased region" description="Basic and acidic residues" evidence="1">
    <location>
        <begin position="40"/>
        <end position="50"/>
    </location>
</feature>
<sequence length="230" mass="24825">MDKCHMGSGQPLTVESLGQLRYCATASSEINVDDDDEVRDESNDNERSGESAEPNYVISATAVATTRRQTSDAVAAAAVATNRVADRVLSDISEEGSEVSENLSMNAAMRDRCVSSSGSDYSTLKNSESISMTTSAETSTPRYCNLPAVFAATLESLLNQLDWSNGTYFDGEQLTHLLVVDGCIIMSDNVMELSQNILQLQSESLTIGLEVKLSKAKWMPTNTDLRALSS</sequence>
<evidence type="ECO:0000313" key="4">
    <source>
        <dbReference type="WBParaSite" id="SBAD_0000931501-mRNA-1"/>
    </source>
</evidence>
<protein>
    <submittedName>
        <fullName evidence="2 4">Uncharacterized protein</fullName>
    </submittedName>
</protein>
<keyword evidence="3" id="KW-1185">Reference proteome</keyword>
<dbReference type="OrthoDB" id="5860136at2759"/>
<evidence type="ECO:0000313" key="3">
    <source>
        <dbReference type="Proteomes" id="UP000270296"/>
    </source>
</evidence>
<dbReference type="EMBL" id="UZAM01012184">
    <property type="protein sequence ID" value="VDP20493.1"/>
    <property type="molecule type" value="Genomic_DNA"/>
</dbReference>
<organism evidence="4">
    <name type="scientific">Soboliphyme baturini</name>
    <dbReference type="NCBI Taxonomy" id="241478"/>
    <lineage>
        <taxon>Eukaryota</taxon>
        <taxon>Metazoa</taxon>
        <taxon>Ecdysozoa</taxon>
        <taxon>Nematoda</taxon>
        <taxon>Enoplea</taxon>
        <taxon>Dorylaimia</taxon>
        <taxon>Dioctophymatida</taxon>
        <taxon>Dioctophymatoidea</taxon>
        <taxon>Soboliphymatidae</taxon>
        <taxon>Soboliphyme</taxon>
    </lineage>
</organism>
<evidence type="ECO:0000256" key="1">
    <source>
        <dbReference type="SAM" id="MobiDB-lite"/>
    </source>
</evidence>
<dbReference type="WBParaSite" id="SBAD_0000931501-mRNA-1">
    <property type="protein sequence ID" value="SBAD_0000931501-mRNA-1"/>
    <property type="gene ID" value="SBAD_0000931501"/>
</dbReference>